<evidence type="ECO:0000313" key="2">
    <source>
        <dbReference type="EMBL" id="MEJ6494399.1"/>
    </source>
</evidence>
<protein>
    <submittedName>
        <fullName evidence="1">Uncharacterized protein</fullName>
    </submittedName>
</protein>
<gene>
    <name evidence="1" type="ORF">AOG27_02980</name>
    <name evidence="2" type="ORF">PQI24_00050</name>
</gene>
<dbReference type="EMBL" id="LJTC01000002">
    <property type="protein sequence ID" value="KPM85178.1"/>
    <property type="molecule type" value="Genomic_DNA"/>
</dbReference>
<dbReference type="PATRIC" id="fig|570156.3.peg.592"/>
<reference evidence="1 3" key="1">
    <citation type="submission" date="2015-09" db="EMBL/GenBank/DDBJ databases">
        <title>Draft Genome Sequence of Pseudoalteromonas lipolytica UCD-48B.</title>
        <authorList>
            <person name="Krusor M."/>
            <person name="Coil D.A."/>
            <person name="Lang J.M."/>
            <person name="Eisen J.A."/>
            <person name="Alexiev A."/>
        </authorList>
    </citation>
    <scope>NUCLEOTIDE SEQUENCE [LARGE SCALE GENOMIC DNA]</scope>
    <source>
        <strain evidence="1 3">UCD-48B</strain>
    </source>
</reference>
<dbReference type="Proteomes" id="UP000050378">
    <property type="component" value="Unassembled WGS sequence"/>
</dbReference>
<reference evidence="2 4" key="2">
    <citation type="submission" date="2023-01" db="EMBL/GenBank/DDBJ databases">
        <title>Trichodesmium-associated heterotrophic epibiont bacteria.</title>
        <authorList>
            <person name="Cleveland C.S."/>
            <person name="Webb E.A."/>
        </authorList>
    </citation>
    <scope>NUCLEOTIDE SEQUENCE [LARGE SCALE GENOMIC DNA]</scope>
    <source>
        <strain evidence="2 4">USCH2</strain>
    </source>
</reference>
<accession>A0A0P7D974</accession>
<sequence>MFCEHTNDEQLSFFQPNSKSENDLLNEVMNSEDLHDILTMVLLDETLSDTLKAMVKQQLRTIKKI</sequence>
<name>A0A0P7D974_9GAMM</name>
<evidence type="ECO:0000313" key="3">
    <source>
        <dbReference type="Proteomes" id="UP000050378"/>
    </source>
</evidence>
<comment type="caution">
    <text evidence="1">The sequence shown here is derived from an EMBL/GenBank/DDBJ whole genome shotgun (WGS) entry which is preliminary data.</text>
</comment>
<dbReference type="RefSeq" id="WP_054551940.1">
    <property type="nucleotide sequence ID" value="NZ_JAQPZS010000001.1"/>
</dbReference>
<dbReference type="STRING" id="570156.AOG27_02980"/>
<evidence type="ECO:0000313" key="1">
    <source>
        <dbReference type="EMBL" id="KPM85178.1"/>
    </source>
</evidence>
<dbReference type="AlphaFoldDB" id="A0A0P7D974"/>
<dbReference type="OrthoDB" id="6315101at2"/>
<dbReference type="Proteomes" id="UP001377972">
    <property type="component" value="Unassembled WGS sequence"/>
</dbReference>
<evidence type="ECO:0000313" key="4">
    <source>
        <dbReference type="Proteomes" id="UP001377972"/>
    </source>
</evidence>
<proteinExistence type="predicted"/>
<keyword evidence="4" id="KW-1185">Reference proteome</keyword>
<organism evidence="1 3">
    <name type="scientific">Pseudoalteromonas lipolytica</name>
    <dbReference type="NCBI Taxonomy" id="570156"/>
    <lineage>
        <taxon>Bacteria</taxon>
        <taxon>Pseudomonadati</taxon>
        <taxon>Pseudomonadota</taxon>
        <taxon>Gammaproteobacteria</taxon>
        <taxon>Alteromonadales</taxon>
        <taxon>Pseudoalteromonadaceae</taxon>
        <taxon>Pseudoalteromonas</taxon>
    </lineage>
</organism>
<dbReference type="EMBL" id="JAQPZS010000001">
    <property type="protein sequence ID" value="MEJ6494399.1"/>
    <property type="molecule type" value="Genomic_DNA"/>
</dbReference>